<organism evidence="2 3">
    <name type="scientific">Aldrovandia affinis</name>
    <dbReference type="NCBI Taxonomy" id="143900"/>
    <lineage>
        <taxon>Eukaryota</taxon>
        <taxon>Metazoa</taxon>
        <taxon>Chordata</taxon>
        <taxon>Craniata</taxon>
        <taxon>Vertebrata</taxon>
        <taxon>Euteleostomi</taxon>
        <taxon>Actinopterygii</taxon>
        <taxon>Neopterygii</taxon>
        <taxon>Teleostei</taxon>
        <taxon>Notacanthiformes</taxon>
        <taxon>Halosauridae</taxon>
        <taxon>Aldrovandia</taxon>
    </lineage>
</organism>
<keyword evidence="3" id="KW-1185">Reference proteome</keyword>
<dbReference type="GO" id="GO:0016887">
    <property type="term" value="F:ATP hydrolysis activity"/>
    <property type="evidence" value="ECO:0007669"/>
    <property type="project" value="InterPro"/>
</dbReference>
<dbReference type="EMBL" id="JAINUG010001732">
    <property type="protein sequence ID" value="KAJ8353084.1"/>
    <property type="molecule type" value="Genomic_DNA"/>
</dbReference>
<evidence type="ECO:0000313" key="3">
    <source>
        <dbReference type="Proteomes" id="UP001221898"/>
    </source>
</evidence>
<sequence>MYVGERGGQLSGGQKQRIAIARALIREPQVLILDEITSCLDSESERMVQQTLRRPSQTLLVIAHRLKTVEEADLIVVIDNGAVTEQGTHQELMSRKGSYYRLKERLFTEDRADPADQDKQLSQ</sequence>
<dbReference type="SUPFAM" id="SSF52540">
    <property type="entry name" value="P-loop containing nucleoside triphosphate hydrolases"/>
    <property type="match status" value="1"/>
</dbReference>
<feature type="domain" description="ABC transporter" evidence="1">
    <location>
        <begin position="4"/>
        <end position="38"/>
    </location>
</feature>
<gene>
    <name evidence="2" type="ORF">AAFF_G00110550</name>
</gene>
<dbReference type="InterPro" id="IPR027417">
    <property type="entry name" value="P-loop_NTPase"/>
</dbReference>
<dbReference type="InterPro" id="IPR039421">
    <property type="entry name" value="Type_1_exporter"/>
</dbReference>
<dbReference type="InterPro" id="IPR003439">
    <property type="entry name" value="ABC_transporter-like_ATP-bd"/>
</dbReference>
<dbReference type="Gene3D" id="3.40.50.300">
    <property type="entry name" value="P-loop containing nucleotide triphosphate hydrolases"/>
    <property type="match status" value="1"/>
</dbReference>
<accession>A0AAD7VX68</accession>
<dbReference type="Pfam" id="PF00005">
    <property type="entry name" value="ABC_tran"/>
    <property type="match status" value="1"/>
</dbReference>
<dbReference type="GO" id="GO:0015421">
    <property type="term" value="F:ABC-type oligopeptide transporter activity"/>
    <property type="evidence" value="ECO:0007669"/>
    <property type="project" value="TreeGrafter"/>
</dbReference>
<dbReference type="GO" id="GO:0005524">
    <property type="term" value="F:ATP binding"/>
    <property type="evidence" value="ECO:0007669"/>
    <property type="project" value="InterPro"/>
</dbReference>
<dbReference type="PANTHER" id="PTHR43394:SF1">
    <property type="entry name" value="ATP-BINDING CASSETTE SUB-FAMILY B MEMBER 10, MITOCHONDRIAL"/>
    <property type="match status" value="1"/>
</dbReference>
<comment type="caution">
    <text evidence="2">The sequence shown here is derived from an EMBL/GenBank/DDBJ whole genome shotgun (WGS) entry which is preliminary data.</text>
</comment>
<proteinExistence type="predicted"/>
<evidence type="ECO:0000313" key="2">
    <source>
        <dbReference type="EMBL" id="KAJ8353084.1"/>
    </source>
</evidence>
<dbReference type="AlphaFoldDB" id="A0AAD7VX68"/>
<dbReference type="Proteomes" id="UP001221898">
    <property type="component" value="Unassembled WGS sequence"/>
</dbReference>
<dbReference type="PANTHER" id="PTHR43394">
    <property type="entry name" value="ATP-DEPENDENT PERMEASE MDL1, MITOCHONDRIAL"/>
    <property type="match status" value="1"/>
</dbReference>
<evidence type="ECO:0000259" key="1">
    <source>
        <dbReference type="Pfam" id="PF00005"/>
    </source>
</evidence>
<name>A0AAD7VX68_9TELE</name>
<protein>
    <recommendedName>
        <fullName evidence="1">ABC transporter domain-containing protein</fullName>
    </recommendedName>
</protein>
<reference evidence="2" key="1">
    <citation type="journal article" date="2023" name="Science">
        <title>Genome structures resolve the early diversification of teleost fishes.</title>
        <authorList>
            <person name="Parey E."/>
            <person name="Louis A."/>
            <person name="Montfort J."/>
            <person name="Bouchez O."/>
            <person name="Roques C."/>
            <person name="Iampietro C."/>
            <person name="Lluch J."/>
            <person name="Castinel A."/>
            <person name="Donnadieu C."/>
            <person name="Desvignes T."/>
            <person name="Floi Bucao C."/>
            <person name="Jouanno E."/>
            <person name="Wen M."/>
            <person name="Mejri S."/>
            <person name="Dirks R."/>
            <person name="Jansen H."/>
            <person name="Henkel C."/>
            <person name="Chen W.J."/>
            <person name="Zahm M."/>
            <person name="Cabau C."/>
            <person name="Klopp C."/>
            <person name="Thompson A.W."/>
            <person name="Robinson-Rechavi M."/>
            <person name="Braasch I."/>
            <person name="Lecointre G."/>
            <person name="Bobe J."/>
            <person name="Postlethwait J.H."/>
            <person name="Berthelot C."/>
            <person name="Roest Crollius H."/>
            <person name="Guiguen Y."/>
        </authorList>
    </citation>
    <scope>NUCLEOTIDE SEQUENCE</scope>
    <source>
        <strain evidence="2">NC1722</strain>
    </source>
</reference>